<proteinExistence type="predicted"/>
<feature type="region of interest" description="Disordered" evidence="1">
    <location>
        <begin position="19"/>
        <end position="39"/>
    </location>
</feature>
<evidence type="ECO:0000313" key="2">
    <source>
        <dbReference type="EMBL" id="CAL1589958.1"/>
    </source>
</evidence>
<organism evidence="2 3">
    <name type="scientific">Knipowitschia caucasica</name>
    <name type="common">Caucasian dwarf goby</name>
    <name type="synonym">Pomatoschistus caucasicus</name>
    <dbReference type="NCBI Taxonomy" id="637954"/>
    <lineage>
        <taxon>Eukaryota</taxon>
        <taxon>Metazoa</taxon>
        <taxon>Chordata</taxon>
        <taxon>Craniata</taxon>
        <taxon>Vertebrata</taxon>
        <taxon>Euteleostomi</taxon>
        <taxon>Actinopterygii</taxon>
        <taxon>Neopterygii</taxon>
        <taxon>Teleostei</taxon>
        <taxon>Neoteleostei</taxon>
        <taxon>Acanthomorphata</taxon>
        <taxon>Gobiaria</taxon>
        <taxon>Gobiiformes</taxon>
        <taxon>Gobioidei</taxon>
        <taxon>Gobiidae</taxon>
        <taxon>Gobiinae</taxon>
        <taxon>Knipowitschia</taxon>
    </lineage>
</organism>
<evidence type="ECO:0000313" key="3">
    <source>
        <dbReference type="Proteomes" id="UP001497482"/>
    </source>
</evidence>
<accession>A0AAV2KMY4</accession>
<dbReference type="EMBL" id="OZ035841">
    <property type="protein sequence ID" value="CAL1589958.1"/>
    <property type="molecule type" value="Genomic_DNA"/>
</dbReference>
<sequence length="111" mass="12037">MLLLNPVRVQTFEAKLLPGSRDLPESTESPTNVTRPTGSAVCARGKARLQHALCPVEERGQEQGRAEDTAVELWDQLCAVASAGTASVNPRKHRLFLCCVPGIRSWTAALQ</sequence>
<dbReference type="Proteomes" id="UP001497482">
    <property type="component" value="Chromosome 19"/>
</dbReference>
<feature type="compositionally biased region" description="Polar residues" evidence="1">
    <location>
        <begin position="26"/>
        <end position="37"/>
    </location>
</feature>
<keyword evidence="3" id="KW-1185">Reference proteome</keyword>
<evidence type="ECO:0000256" key="1">
    <source>
        <dbReference type="SAM" id="MobiDB-lite"/>
    </source>
</evidence>
<reference evidence="2 3" key="1">
    <citation type="submission" date="2024-04" db="EMBL/GenBank/DDBJ databases">
        <authorList>
            <person name="Waldvogel A.-M."/>
            <person name="Schoenle A."/>
        </authorList>
    </citation>
    <scope>NUCLEOTIDE SEQUENCE [LARGE SCALE GENOMIC DNA]</scope>
</reference>
<gene>
    <name evidence="2" type="ORF">KC01_LOCUS19544</name>
</gene>
<protein>
    <submittedName>
        <fullName evidence="2">Uncharacterized protein</fullName>
    </submittedName>
</protein>
<name>A0AAV2KMY4_KNICA</name>
<dbReference type="AlphaFoldDB" id="A0AAV2KMY4"/>